<accession>A0A1W6K2S0</accession>
<evidence type="ECO:0000313" key="3">
    <source>
        <dbReference type="Proteomes" id="UP000193404"/>
    </source>
</evidence>
<dbReference type="Gene3D" id="3.40.630.10">
    <property type="entry name" value="Zn peptidases"/>
    <property type="match status" value="1"/>
</dbReference>
<feature type="domain" description="Peptidase M28" evidence="1">
    <location>
        <begin position="150"/>
        <end position="300"/>
    </location>
</feature>
<evidence type="ECO:0000313" key="2">
    <source>
        <dbReference type="EMBL" id="ARM76819.1"/>
    </source>
</evidence>
<reference evidence="2 3" key="1">
    <citation type="submission" date="2017-03" db="EMBL/GenBank/DDBJ databases">
        <title>Sulfur activation and transportation mechanism of thermophilic Archaea Acidianus manzaensis YN-25.</title>
        <authorList>
            <person name="Ma Y."/>
            <person name="Yang Y."/>
            <person name="Xia J."/>
        </authorList>
    </citation>
    <scope>NUCLEOTIDE SEQUENCE [LARGE SCALE GENOMIC DNA]</scope>
    <source>
        <strain evidence="2 3">YN-25</strain>
    </source>
</reference>
<protein>
    <recommendedName>
        <fullName evidence="1">Peptidase M28 domain-containing protein</fullName>
    </recommendedName>
</protein>
<dbReference type="RefSeq" id="WP_148692615.1">
    <property type="nucleotide sequence ID" value="NZ_CP020477.1"/>
</dbReference>
<evidence type="ECO:0000259" key="1">
    <source>
        <dbReference type="Pfam" id="PF04389"/>
    </source>
</evidence>
<dbReference type="Proteomes" id="UP000193404">
    <property type="component" value="Chromosome"/>
</dbReference>
<gene>
    <name evidence="2" type="ORF">B6F84_12850</name>
</gene>
<name>A0A1W6K2S0_9CREN</name>
<dbReference type="KEGG" id="aman:B6F84_12850"/>
<dbReference type="OrthoDB" id="34215at2157"/>
<organism evidence="2 3">
    <name type="scientific">Acidianus manzaensis</name>
    <dbReference type="NCBI Taxonomy" id="282676"/>
    <lineage>
        <taxon>Archaea</taxon>
        <taxon>Thermoproteota</taxon>
        <taxon>Thermoprotei</taxon>
        <taxon>Sulfolobales</taxon>
        <taxon>Sulfolobaceae</taxon>
        <taxon>Acidianus</taxon>
    </lineage>
</organism>
<dbReference type="AlphaFoldDB" id="A0A1W6K2S0"/>
<dbReference type="Pfam" id="PF04389">
    <property type="entry name" value="Peptidase_M28"/>
    <property type="match status" value="1"/>
</dbReference>
<dbReference type="InterPro" id="IPR007484">
    <property type="entry name" value="Peptidase_M28"/>
</dbReference>
<proteinExistence type="predicted"/>
<dbReference type="GeneID" id="41591827"/>
<dbReference type="EMBL" id="CP020477">
    <property type="protein sequence ID" value="ARM76819.1"/>
    <property type="molecule type" value="Genomic_DNA"/>
</dbReference>
<sequence length="356" mass="40906">MDVNFSKSLLSFGEAIHGGAQEKEILKKIEESISLPIKRYPVSTKFWNIKREDVYVNGNKIKASLLPYTSGCLKGKVNKQFKKEYMPSHPFDVKGSTDFEGYILVDKRRRRIVMPYRRPVSFVITEDVKDDDEIELCGEGDLVESSSYNLEVTLSEGRYNDYFVIGAHVDHWLTGFHDNLFSISLALSLRPKVKNHGVKLVFFSSEEGPKCCTGSMQMKKDDTFVAISLDALFPNRVVFSSTPELWSYSSYFKVKRVEMPSPFSDHFSYILEGYPGIVLYNDDLIPYYHTDEDVPVEGDEKFFEDVKKGLEKLIEELDKKTSEELAKEFYKLTGVKYRKGAIIPDYKNLTSRIKTL</sequence>
<dbReference type="SUPFAM" id="SSF53187">
    <property type="entry name" value="Zn-dependent exopeptidases"/>
    <property type="match status" value="1"/>
</dbReference>
<keyword evidence="3" id="KW-1185">Reference proteome</keyword>